<dbReference type="EMBL" id="FOVF01000038">
    <property type="protein sequence ID" value="SFN62064.1"/>
    <property type="molecule type" value="Genomic_DNA"/>
</dbReference>
<evidence type="ECO:0008006" key="3">
    <source>
        <dbReference type="Google" id="ProtNLM"/>
    </source>
</evidence>
<organism evidence="1 2">
    <name type="scientific">Dokdonella immobilis</name>
    <dbReference type="NCBI Taxonomy" id="578942"/>
    <lineage>
        <taxon>Bacteria</taxon>
        <taxon>Pseudomonadati</taxon>
        <taxon>Pseudomonadota</taxon>
        <taxon>Gammaproteobacteria</taxon>
        <taxon>Lysobacterales</taxon>
        <taxon>Rhodanobacteraceae</taxon>
        <taxon>Dokdonella</taxon>
    </lineage>
</organism>
<reference evidence="1 2" key="1">
    <citation type="submission" date="2016-10" db="EMBL/GenBank/DDBJ databases">
        <authorList>
            <person name="de Groot N.N."/>
        </authorList>
    </citation>
    <scope>NUCLEOTIDE SEQUENCE [LARGE SCALE GENOMIC DNA]</scope>
    <source>
        <strain evidence="1 2">CGMCC 1.7659</strain>
    </source>
</reference>
<keyword evidence="2" id="KW-1185">Reference proteome</keyword>
<dbReference type="STRING" id="578942.SAMN05216289_13817"/>
<proteinExistence type="predicted"/>
<sequence length="185" mass="19928">MAFPIMQGMNPAQQISAERDMKVSMNLPISVFALLVALKAGAVLPAHAQHTHHEPARDTRGSSAPTQRFATDAPLREGMVRIHTALDTLRHYEMGHMPQPLAIEQVADIQSAIDTLFATCKLEADADAALHGLLVPLIAAVQAFKQNPADIGTIAAMRQAVADYPRLFDDSPSRYAAGTDSDPSH</sequence>
<dbReference type="AlphaFoldDB" id="A0A1I5AHX1"/>
<accession>A0A1I5AHX1</accession>
<gene>
    <name evidence="1" type="ORF">SAMN05216289_13817</name>
</gene>
<evidence type="ECO:0000313" key="2">
    <source>
        <dbReference type="Proteomes" id="UP000198575"/>
    </source>
</evidence>
<name>A0A1I5AHX1_9GAMM</name>
<evidence type="ECO:0000313" key="1">
    <source>
        <dbReference type="EMBL" id="SFN62064.1"/>
    </source>
</evidence>
<dbReference type="Proteomes" id="UP000198575">
    <property type="component" value="Unassembled WGS sequence"/>
</dbReference>
<protein>
    <recommendedName>
        <fullName evidence="3">DnrO protein</fullName>
    </recommendedName>
</protein>